<accession>A0A6I3L838</accession>
<dbReference type="Pfam" id="PF12804">
    <property type="entry name" value="NTP_transf_3"/>
    <property type="match status" value="1"/>
</dbReference>
<dbReference type="SUPFAM" id="SSF53448">
    <property type="entry name" value="Nucleotide-diphospho-sugar transferases"/>
    <property type="match status" value="1"/>
</dbReference>
<keyword evidence="3" id="KW-1185">Reference proteome</keyword>
<dbReference type="GO" id="GO:0016779">
    <property type="term" value="F:nucleotidyltransferase activity"/>
    <property type="evidence" value="ECO:0007669"/>
    <property type="project" value="UniProtKB-ARBA"/>
</dbReference>
<evidence type="ECO:0000259" key="1">
    <source>
        <dbReference type="Pfam" id="PF12804"/>
    </source>
</evidence>
<reference evidence="2 3" key="1">
    <citation type="submission" date="2019-11" db="EMBL/GenBank/DDBJ databases">
        <title>Nocardia sp. nov. CT2-14 isolated from soil.</title>
        <authorList>
            <person name="Kanchanasin P."/>
            <person name="Tanasupawat S."/>
            <person name="Yuki M."/>
            <person name="Kudo T."/>
        </authorList>
    </citation>
    <scope>NUCLEOTIDE SEQUENCE [LARGE SCALE GENOMIC DNA]</scope>
    <source>
        <strain evidence="2 3">CT2-14</strain>
    </source>
</reference>
<gene>
    <name evidence="2" type="ORF">GLP40_28115</name>
</gene>
<dbReference type="EMBL" id="WMBB01000015">
    <property type="protein sequence ID" value="MTE16615.1"/>
    <property type="molecule type" value="Genomic_DNA"/>
</dbReference>
<comment type="caution">
    <text evidence="2">The sequence shown here is derived from an EMBL/GenBank/DDBJ whole genome shotgun (WGS) entry which is preliminary data.</text>
</comment>
<sequence length="346" mass="35993">MVGSRGRRNALDRDVAATVSLSENSADLGGRLVRLADSGLPDAGDRPLAAAGEPLPERVREDPRRLGFDCWSTCGRPVGQPLAVAWSAQVGGRDYPARVSPERCDGILLAAGAGRRYGMPKVLAEGGAWLRAAVDAPRGGGRGRIFVVPGATGPAQRGPDEVRMVSQTSGIAIPEGVQPIWATDWELGSSASTRSAMAATGVGIGERSHETAGRTIDSIIAARIDTARNTPARNSGAWNADTAGRPGPAEFVAIMPADTPDVRPAVVERVVAAARASESRSARTFFGTTRGHPVVLERAHRAGVRASAAGNSGAGTYLRQRADMVCVTCDDLATGIDRDYPADSAL</sequence>
<feature type="domain" description="MobA-like NTP transferase" evidence="1">
    <location>
        <begin position="106"/>
        <end position="321"/>
    </location>
</feature>
<proteinExistence type="predicted"/>
<dbReference type="InterPro" id="IPR029044">
    <property type="entry name" value="Nucleotide-diphossugar_trans"/>
</dbReference>
<evidence type="ECO:0000313" key="2">
    <source>
        <dbReference type="EMBL" id="MTE16615.1"/>
    </source>
</evidence>
<name>A0A6I3L838_9NOCA</name>
<dbReference type="InterPro" id="IPR025877">
    <property type="entry name" value="MobA-like_NTP_Trfase"/>
</dbReference>
<protein>
    <submittedName>
        <fullName evidence="2">NTP transferase domain-containing protein</fullName>
    </submittedName>
</protein>
<dbReference type="AlphaFoldDB" id="A0A6I3L838"/>
<keyword evidence="2" id="KW-0808">Transferase</keyword>
<dbReference type="Gene3D" id="3.90.550.10">
    <property type="entry name" value="Spore Coat Polysaccharide Biosynthesis Protein SpsA, Chain A"/>
    <property type="match status" value="1"/>
</dbReference>
<dbReference type="Proteomes" id="UP000432464">
    <property type="component" value="Unassembled WGS sequence"/>
</dbReference>
<organism evidence="2 3">
    <name type="scientific">Nocardia aurantiaca</name>
    <dbReference type="NCBI Taxonomy" id="2675850"/>
    <lineage>
        <taxon>Bacteria</taxon>
        <taxon>Bacillati</taxon>
        <taxon>Actinomycetota</taxon>
        <taxon>Actinomycetes</taxon>
        <taxon>Mycobacteriales</taxon>
        <taxon>Nocardiaceae</taxon>
        <taxon>Nocardia</taxon>
    </lineage>
</organism>
<evidence type="ECO:0000313" key="3">
    <source>
        <dbReference type="Proteomes" id="UP000432464"/>
    </source>
</evidence>